<sequence>MGRFDLARRIAALDPEKDHLEIYQISSGQEFPWDYTRALEFALFRTYCVPSISKLLAATGEFRDRAQRRYDDTALLMAEMAAHGYDSDRGREALKVVNRAHGNYAISNDDMLYVLSTFIYDPIDWITRYGWRPLHSNEKLAAYFYYREVGRRMGIKDIPQTFPDFRNFKDSYEEKHFVYSDTNREIGEYTVGLFAGWFPGFARPAVRLGVRGMLDDRMLRAFGFEPAPAWVGALAGAGLKARAGALRFFPPRRESVLGRPKSNHTYPGYPTGYRPSDLGAPPPPDDLPEELRRPSRQDQGNIDMA</sequence>
<organism evidence="3 4">
    <name type="scientific">Actinoplanes campanulatus</name>
    <dbReference type="NCBI Taxonomy" id="113559"/>
    <lineage>
        <taxon>Bacteria</taxon>
        <taxon>Bacillati</taxon>
        <taxon>Actinomycetota</taxon>
        <taxon>Actinomycetes</taxon>
        <taxon>Micromonosporales</taxon>
        <taxon>Micromonosporaceae</taxon>
        <taxon>Actinoplanes</taxon>
    </lineage>
</organism>
<dbReference type="Pfam" id="PF09995">
    <property type="entry name" value="MPAB_Lcp_cat"/>
    <property type="match status" value="1"/>
</dbReference>
<protein>
    <recommendedName>
        <fullName evidence="2">ER-bound oxygenase mpaB/mpaB'/Rubber oxygenase catalytic domain-containing protein</fullName>
    </recommendedName>
</protein>
<dbReference type="AlphaFoldDB" id="A0A7W5AHQ0"/>
<keyword evidence="4" id="KW-1185">Reference proteome</keyword>
<dbReference type="Proteomes" id="UP000590749">
    <property type="component" value="Unassembled WGS sequence"/>
</dbReference>
<accession>A0A7W5AHQ0</accession>
<dbReference type="RefSeq" id="WP_183221724.1">
    <property type="nucleotide sequence ID" value="NZ_BMPW01000007.1"/>
</dbReference>
<comment type="caution">
    <text evidence="3">The sequence shown here is derived from an EMBL/GenBank/DDBJ whole genome shotgun (WGS) entry which is preliminary data.</text>
</comment>
<dbReference type="InterPro" id="IPR018713">
    <property type="entry name" value="MPAB/Lcp_cat_dom"/>
</dbReference>
<dbReference type="PANTHER" id="PTHR36124:SF1">
    <property type="entry name" value="ER-BOUND OXYGENASE MPAB_MPAB'_RUBBER OXYGENASE CATALYTIC DOMAIN-CONTAINING PROTEIN"/>
    <property type="match status" value="1"/>
</dbReference>
<name>A0A7W5AHQ0_9ACTN</name>
<feature type="domain" description="ER-bound oxygenase mpaB/mpaB'/Rubber oxygenase catalytic" evidence="2">
    <location>
        <begin position="58"/>
        <end position="231"/>
    </location>
</feature>
<evidence type="ECO:0000256" key="1">
    <source>
        <dbReference type="SAM" id="MobiDB-lite"/>
    </source>
</evidence>
<dbReference type="InterPro" id="IPR046366">
    <property type="entry name" value="MPAB"/>
</dbReference>
<gene>
    <name evidence="3" type="ORF">FHR83_003946</name>
</gene>
<reference evidence="3 4" key="1">
    <citation type="submission" date="2020-08" db="EMBL/GenBank/DDBJ databases">
        <title>Genomic Encyclopedia of Type Strains, Phase III (KMG-III): the genomes of soil and plant-associated and newly described type strains.</title>
        <authorList>
            <person name="Whitman W."/>
        </authorList>
    </citation>
    <scope>NUCLEOTIDE SEQUENCE [LARGE SCALE GENOMIC DNA]</scope>
    <source>
        <strain evidence="3 4">CECT 3287</strain>
    </source>
</reference>
<evidence type="ECO:0000313" key="4">
    <source>
        <dbReference type="Proteomes" id="UP000590749"/>
    </source>
</evidence>
<dbReference type="GO" id="GO:0016491">
    <property type="term" value="F:oxidoreductase activity"/>
    <property type="evidence" value="ECO:0007669"/>
    <property type="project" value="InterPro"/>
</dbReference>
<feature type="region of interest" description="Disordered" evidence="1">
    <location>
        <begin position="254"/>
        <end position="305"/>
    </location>
</feature>
<evidence type="ECO:0000259" key="2">
    <source>
        <dbReference type="Pfam" id="PF09995"/>
    </source>
</evidence>
<dbReference type="EMBL" id="JACHXF010000008">
    <property type="protein sequence ID" value="MBB3096276.1"/>
    <property type="molecule type" value="Genomic_DNA"/>
</dbReference>
<evidence type="ECO:0000313" key="3">
    <source>
        <dbReference type="EMBL" id="MBB3096276.1"/>
    </source>
</evidence>
<dbReference type="PANTHER" id="PTHR36124">
    <property type="match status" value="1"/>
</dbReference>
<proteinExistence type="predicted"/>